<dbReference type="Proteomes" id="UP000176422">
    <property type="component" value="Unassembled WGS sequence"/>
</dbReference>
<feature type="transmembrane region" description="Helical" evidence="7">
    <location>
        <begin position="12"/>
        <end position="36"/>
    </location>
</feature>
<evidence type="ECO:0000313" key="11">
    <source>
        <dbReference type="Proteomes" id="UP000176422"/>
    </source>
</evidence>
<dbReference type="InterPro" id="IPR010627">
    <property type="entry name" value="Prepilin_pept_A24_N"/>
</dbReference>
<sequence length="308" mass="33924">MGIFISFTNMTFLFYTILAVFGLIIGSFLNVATLRYDPDRGFLNMRLFGGRSHCLRCRTQLAWYELIPVLSYVFLLGRCRHCKRSISLQYPIVELFTAVAFVAVPMRIESMAYMFFSGVAGALSAVHLAVSALWIAVFVLFIALAVIDFRHMIIPDFISIALAAIGVALAGVTQWFGGFSLLHGSFMGHYAMILGFRESIWVNHFFAAFVGLVFFGLIIGLSRGRAMGWGDLKLAGALGLIFGWPDIVLVLMLSFIIGSIVSVGLMVRGRKTMGDAVPFGPFLVIGAATVFFFGFRIMSLYFGSFGVV</sequence>
<keyword evidence="5 7" id="KW-1133">Transmembrane helix</keyword>
<feature type="transmembrane region" description="Helical" evidence="7">
    <location>
        <begin position="279"/>
        <end position="302"/>
    </location>
</feature>
<gene>
    <name evidence="10" type="ORF">A2372_02285</name>
</gene>
<evidence type="ECO:0000313" key="10">
    <source>
        <dbReference type="EMBL" id="OGM93211.1"/>
    </source>
</evidence>
<dbReference type="EMBL" id="MGIT01000001">
    <property type="protein sequence ID" value="OGM93211.1"/>
    <property type="molecule type" value="Genomic_DNA"/>
</dbReference>
<feature type="domain" description="Prepilin type IV endopeptidase peptidase" evidence="8">
    <location>
        <begin position="136"/>
        <end position="262"/>
    </location>
</feature>
<feature type="transmembrane region" description="Helical" evidence="7">
    <location>
        <begin position="114"/>
        <end position="147"/>
    </location>
</feature>
<keyword evidence="3" id="KW-1003">Cell membrane</keyword>
<evidence type="ECO:0000259" key="8">
    <source>
        <dbReference type="Pfam" id="PF01478"/>
    </source>
</evidence>
<feature type="transmembrane region" description="Helical" evidence="7">
    <location>
        <begin position="201"/>
        <end position="222"/>
    </location>
</feature>
<dbReference type="InterPro" id="IPR000045">
    <property type="entry name" value="Prepilin_IV_endopep_pep"/>
</dbReference>
<dbReference type="GO" id="GO:0006465">
    <property type="term" value="P:signal peptide processing"/>
    <property type="evidence" value="ECO:0007669"/>
    <property type="project" value="TreeGrafter"/>
</dbReference>
<dbReference type="PANTHER" id="PTHR30487:SF0">
    <property type="entry name" value="PREPILIN LEADER PEPTIDASE_N-METHYLTRANSFERASE-RELATED"/>
    <property type="match status" value="1"/>
</dbReference>
<dbReference type="Pfam" id="PF01478">
    <property type="entry name" value="Peptidase_A24"/>
    <property type="match status" value="1"/>
</dbReference>
<dbReference type="PANTHER" id="PTHR30487">
    <property type="entry name" value="TYPE 4 PREPILIN-LIKE PROTEINS LEADER PEPTIDE-PROCESSING ENZYME"/>
    <property type="match status" value="1"/>
</dbReference>
<evidence type="ECO:0000259" key="9">
    <source>
        <dbReference type="Pfam" id="PF06750"/>
    </source>
</evidence>
<evidence type="ECO:0008006" key="12">
    <source>
        <dbReference type="Google" id="ProtNLM"/>
    </source>
</evidence>
<comment type="subcellular location">
    <subcellularLocation>
        <location evidence="1">Cell membrane</location>
        <topology evidence="1">Multi-pass membrane protein</topology>
    </subcellularLocation>
</comment>
<feature type="transmembrane region" description="Helical" evidence="7">
    <location>
        <begin position="234"/>
        <end position="267"/>
    </location>
</feature>
<dbReference type="AlphaFoldDB" id="A0A1F8DXE2"/>
<name>A0A1F8DXE2_9BACT</name>
<keyword evidence="6 7" id="KW-0472">Membrane</keyword>
<feature type="transmembrane region" description="Helical" evidence="7">
    <location>
        <begin position="90"/>
        <end position="108"/>
    </location>
</feature>
<organism evidence="10 11">
    <name type="scientific">Candidatus Wolfebacteria bacterium RIFOXYB1_FULL_54_12</name>
    <dbReference type="NCBI Taxonomy" id="1802559"/>
    <lineage>
        <taxon>Bacteria</taxon>
        <taxon>Candidatus Wolfeibacteriota</taxon>
    </lineage>
</organism>
<evidence type="ECO:0000256" key="4">
    <source>
        <dbReference type="ARBA" id="ARBA00022692"/>
    </source>
</evidence>
<accession>A0A1F8DXE2</accession>
<protein>
    <recommendedName>
        <fullName evidence="12">Prepilin peptidase</fullName>
    </recommendedName>
</protein>
<feature type="transmembrane region" description="Helical" evidence="7">
    <location>
        <begin position="159"/>
        <end position="181"/>
    </location>
</feature>
<dbReference type="Gene3D" id="1.20.120.1220">
    <property type="match status" value="1"/>
</dbReference>
<dbReference type="GO" id="GO:0004190">
    <property type="term" value="F:aspartic-type endopeptidase activity"/>
    <property type="evidence" value="ECO:0007669"/>
    <property type="project" value="InterPro"/>
</dbReference>
<evidence type="ECO:0000256" key="7">
    <source>
        <dbReference type="SAM" id="Phobius"/>
    </source>
</evidence>
<feature type="transmembrane region" description="Helical" evidence="7">
    <location>
        <begin position="61"/>
        <end position="78"/>
    </location>
</feature>
<comment type="caution">
    <text evidence="10">The sequence shown here is derived from an EMBL/GenBank/DDBJ whole genome shotgun (WGS) entry which is preliminary data.</text>
</comment>
<evidence type="ECO:0000256" key="3">
    <source>
        <dbReference type="ARBA" id="ARBA00022475"/>
    </source>
</evidence>
<evidence type="ECO:0000256" key="5">
    <source>
        <dbReference type="ARBA" id="ARBA00022989"/>
    </source>
</evidence>
<proteinExistence type="inferred from homology"/>
<reference evidence="10 11" key="1">
    <citation type="journal article" date="2016" name="Nat. Commun.">
        <title>Thousands of microbial genomes shed light on interconnected biogeochemical processes in an aquifer system.</title>
        <authorList>
            <person name="Anantharaman K."/>
            <person name="Brown C.T."/>
            <person name="Hug L.A."/>
            <person name="Sharon I."/>
            <person name="Castelle C.J."/>
            <person name="Probst A.J."/>
            <person name="Thomas B.C."/>
            <person name="Singh A."/>
            <person name="Wilkins M.J."/>
            <person name="Karaoz U."/>
            <person name="Brodie E.L."/>
            <person name="Williams K.H."/>
            <person name="Hubbard S.S."/>
            <person name="Banfield J.F."/>
        </authorList>
    </citation>
    <scope>NUCLEOTIDE SEQUENCE [LARGE SCALE GENOMIC DNA]</scope>
</reference>
<evidence type="ECO:0000256" key="2">
    <source>
        <dbReference type="ARBA" id="ARBA00005801"/>
    </source>
</evidence>
<evidence type="ECO:0000256" key="6">
    <source>
        <dbReference type="ARBA" id="ARBA00023136"/>
    </source>
</evidence>
<dbReference type="STRING" id="1802559.A2372_02285"/>
<dbReference type="Pfam" id="PF06750">
    <property type="entry name" value="A24_N_bact"/>
    <property type="match status" value="1"/>
</dbReference>
<dbReference type="InterPro" id="IPR050882">
    <property type="entry name" value="Prepilin_peptidase/N-MTase"/>
</dbReference>
<comment type="similarity">
    <text evidence="2">Belongs to the peptidase A24 family.</text>
</comment>
<keyword evidence="4 7" id="KW-0812">Transmembrane</keyword>
<evidence type="ECO:0000256" key="1">
    <source>
        <dbReference type="ARBA" id="ARBA00004651"/>
    </source>
</evidence>
<dbReference type="GO" id="GO:0005886">
    <property type="term" value="C:plasma membrane"/>
    <property type="evidence" value="ECO:0007669"/>
    <property type="project" value="UniProtKB-SubCell"/>
</dbReference>
<feature type="domain" description="Prepilin peptidase A24 N-terminal" evidence="9">
    <location>
        <begin position="20"/>
        <end position="107"/>
    </location>
</feature>